<keyword evidence="3" id="KW-0560">Oxidoreductase</keyword>
<dbReference type="Proteomes" id="UP001500166">
    <property type="component" value="Unassembled WGS sequence"/>
</dbReference>
<dbReference type="SUPFAM" id="SSF50022">
    <property type="entry name" value="ISP domain"/>
    <property type="match status" value="1"/>
</dbReference>
<evidence type="ECO:0000256" key="3">
    <source>
        <dbReference type="ARBA" id="ARBA00023002"/>
    </source>
</evidence>
<dbReference type="InterPro" id="IPR036922">
    <property type="entry name" value="Rieske_2Fe-2S_sf"/>
</dbReference>
<reference evidence="7 8" key="1">
    <citation type="journal article" date="2019" name="Int. J. Syst. Evol. Microbiol.">
        <title>The Global Catalogue of Microorganisms (GCM) 10K type strain sequencing project: providing services to taxonomists for standard genome sequencing and annotation.</title>
        <authorList>
            <consortium name="The Broad Institute Genomics Platform"/>
            <consortium name="The Broad Institute Genome Sequencing Center for Infectious Disease"/>
            <person name="Wu L."/>
            <person name="Ma J."/>
        </authorList>
    </citation>
    <scope>NUCLEOTIDE SEQUENCE [LARGE SCALE GENOMIC DNA]</scope>
    <source>
        <strain evidence="7 8">JCM 15914</strain>
    </source>
</reference>
<evidence type="ECO:0000256" key="5">
    <source>
        <dbReference type="ARBA" id="ARBA00023014"/>
    </source>
</evidence>
<evidence type="ECO:0000256" key="2">
    <source>
        <dbReference type="ARBA" id="ARBA00022723"/>
    </source>
</evidence>
<name>A0ABN2XJY6_9MICC</name>
<protein>
    <recommendedName>
        <fullName evidence="6">Rieske domain-containing protein</fullName>
    </recommendedName>
</protein>
<dbReference type="InterPro" id="IPR017941">
    <property type="entry name" value="Rieske_2Fe-2S"/>
</dbReference>
<dbReference type="InterPro" id="IPR001663">
    <property type="entry name" value="Rng_hydr_dOase-A"/>
</dbReference>
<gene>
    <name evidence="7" type="ORF">GCM10009824_09040</name>
</gene>
<proteinExistence type="predicted"/>
<feature type="domain" description="Rieske" evidence="6">
    <location>
        <begin position="3"/>
        <end position="113"/>
    </location>
</feature>
<evidence type="ECO:0000313" key="7">
    <source>
        <dbReference type="EMBL" id="GAA2112791.1"/>
    </source>
</evidence>
<dbReference type="PANTHER" id="PTHR43756:SF5">
    <property type="entry name" value="CHOLINE MONOOXYGENASE, CHLOROPLASTIC"/>
    <property type="match status" value="1"/>
</dbReference>
<dbReference type="RefSeq" id="WP_344223830.1">
    <property type="nucleotide sequence ID" value="NZ_BAAAQA010000008.1"/>
</dbReference>
<evidence type="ECO:0000313" key="8">
    <source>
        <dbReference type="Proteomes" id="UP001500166"/>
    </source>
</evidence>
<dbReference type="Gene3D" id="2.102.10.10">
    <property type="entry name" value="Rieske [2Fe-2S] iron-sulphur domain"/>
    <property type="match status" value="1"/>
</dbReference>
<accession>A0ABN2XJY6</accession>
<keyword evidence="8" id="KW-1185">Reference proteome</keyword>
<keyword evidence="2" id="KW-0479">Metal-binding</keyword>
<keyword evidence="4" id="KW-0408">Iron</keyword>
<sequence>MSWQPAVKAAELTEANTAVPARVDGTGLLITRDESGTVRAFENQCPHQAATVCRESQVGETTVECPNHYWVFGLDGTFMGSRIALAAGRTPPPDPERNLREFPCRVTDATVEVDLTPDR</sequence>
<organism evidence="7 8">
    <name type="scientific">Kocuria atrinae</name>
    <dbReference type="NCBI Taxonomy" id="592377"/>
    <lineage>
        <taxon>Bacteria</taxon>
        <taxon>Bacillati</taxon>
        <taxon>Actinomycetota</taxon>
        <taxon>Actinomycetes</taxon>
        <taxon>Micrococcales</taxon>
        <taxon>Micrococcaceae</taxon>
        <taxon>Kocuria</taxon>
    </lineage>
</organism>
<dbReference type="PROSITE" id="PS51296">
    <property type="entry name" value="RIESKE"/>
    <property type="match status" value="1"/>
</dbReference>
<evidence type="ECO:0000259" key="6">
    <source>
        <dbReference type="PROSITE" id="PS51296"/>
    </source>
</evidence>
<dbReference type="EMBL" id="BAAAQA010000008">
    <property type="protein sequence ID" value="GAA2112791.1"/>
    <property type="molecule type" value="Genomic_DNA"/>
</dbReference>
<dbReference type="Pfam" id="PF00355">
    <property type="entry name" value="Rieske"/>
    <property type="match status" value="1"/>
</dbReference>
<dbReference type="PANTHER" id="PTHR43756">
    <property type="entry name" value="CHOLINE MONOOXYGENASE, CHLOROPLASTIC"/>
    <property type="match status" value="1"/>
</dbReference>
<evidence type="ECO:0000256" key="1">
    <source>
        <dbReference type="ARBA" id="ARBA00022714"/>
    </source>
</evidence>
<keyword evidence="1" id="KW-0001">2Fe-2S</keyword>
<comment type="caution">
    <text evidence="7">The sequence shown here is derived from an EMBL/GenBank/DDBJ whole genome shotgun (WGS) entry which is preliminary data.</text>
</comment>
<evidence type="ECO:0000256" key="4">
    <source>
        <dbReference type="ARBA" id="ARBA00023004"/>
    </source>
</evidence>
<keyword evidence="5" id="KW-0411">Iron-sulfur</keyword>